<dbReference type="Gene3D" id="2.80.10.50">
    <property type="match status" value="1"/>
</dbReference>
<dbReference type="InterPro" id="IPR000772">
    <property type="entry name" value="Ricin_B_lectin"/>
</dbReference>
<proteinExistence type="predicted"/>
<comment type="caution">
    <text evidence="2">The sequence shown here is derived from an EMBL/GenBank/DDBJ whole genome shotgun (WGS) entry which is preliminary data.</text>
</comment>
<dbReference type="CDD" id="cd00161">
    <property type="entry name" value="beta-trefoil_Ricin-like"/>
    <property type="match status" value="1"/>
</dbReference>
<accession>A0AAE8VUM5</accession>
<dbReference type="RefSeq" id="WP_078614260.1">
    <property type="nucleotide sequence ID" value="NZ_JARAVA010000110.1"/>
</dbReference>
<organism evidence="2 3">
    <name type="scientific">Streptomyces ipomoeae</name>
    <dbReference type="NCBI Taxonomy" id="103232"/>
    <lineage>
        <taxon>Bacteria</taxon>
        <taxon>Bacillati</taxon>
        <taxon>Actinomycetota</taxon>
        <taxon>Actinomycetes</taxon>
        <taxon>Kitasatosporales</taxon>
        <taxon>Streptomycetaceae</taxon>
        <taxon>Streptomyces</taxon>
    </lineage>
</organism>
<dbReference type="Pfam" id="PF14200">
    <property type="entry name" value="RicinB_lectin_2"/>
    <property type="match status" value="1"/>
</dbReference>
<reference evidence="2 3" key="1">
    <citation type="submission" date="2019-03" db="EMBL/GenBank/DDBJ databases">
        <title>Comparative genomic analyses of the sweetpotato soil rot pathogen, Streptomyces ipomoeae.</title>
        <authorList>
            <person name="Ruschel Soares N."/>
            <person name="Badger J.H."/>
            <person name="Huguet-Tapia J.C."/>
            <person name="Clark C.A."/>
            <person name="Pettis G.S."/>
        </authorList>
    </citation>
    <scope>NUCLEOTIDE SEQUENCE [LARGE SCALE GENOMIC DNA]</scope>
    <source>
        <strain evidence="2 3">88-35</strain>
    </source>
</reference>
<sequence>MRCRFLSCARYRQRLDFGTADQKGASMSALRNSLLGGVSAFTLGCAMVGASTSTAAAAHNAPLAAKAAAAAFVNAHSGKCLEIENSSKRNGARAQQWTCKGQAGSKW</sequence>
<gene>
    <name evidence="2" type="ORF">Sipo8835_39790</name>
</gene>
<feature type="domain" description="Ricin B lectin" evidence="1">
    <location>
        <begin position="71"/>
        <end position="107"/>
    </location>
</feature>
<dbReference type="InterPro" id="IPR035992">
    <property type="entry name" value="Ricin_B-like_lectins"/>
</dbReference>
<evidence type="ECO:0000259" key="1">
    <source>
        <dbReference type="Pfam" id="PF14200"/>
    </source>
</evidence>
<evidence type="ECO:0000313" key="2">
    <source>
        <dbReference type="EMBL" id="TQE19226.1"/>
    </source>
</evidence>
<dbReference type="EMBL" id="SPAZ01000321">
    <property type="protein sequence ID" value="TQE19226.1"/>
    <property type="molecule type" value="Genomic_DNA"/>
</dbReference>
<dbReference type="Proteomes" id="UP000318720">
    <property type="component" value="Unassembled WGS sequence"/>
</dbReference>
<evidence type="ECO:0000313" key="3">
    <source>
        <dbReference type="Proteomes" id="UP000318720"/>
    </source>
</evidence>
<dbReference type="SUPFAM" id="SSF50370">
    <property type="entry name" value="Ricin B-like lectins"/>
    <property type="match status" value="1"/>
</dbReference>
<dbReference type="AlphaFoldDB" id="A0AAE8VUM5"/>
<protein>
    <recommendedName>
        <fullName evidence="1">Ricin B lectin domain-containing protein</fullName>
    </recommendedName>
</protein>
<name>A0AAE8VUM5_9ACTN</name>
<dbReference type="PROSITE" id="PS50231">
    <property type="entry name" value="RICIN_B_LECTIN"/>
    <property type="match status" value="1"/>
</dbReference>